<organism evidence="2 3">
    <name type="scientific">Fusarium sarcochroum</name>
    <dbReference type="NCBI Taxonomy" id="1208366"/>
    <lineage>
        <taxon>Eukaryota</taxon>
        <taxon>Fungi</taxon>
        <taxon>Dikarya</taxon>
        <taxon>Ascomycota</taxon>
        <taxon>Pezizomycotina</taxon>
        <taxon>Sordariomycetes</taxon>
        <taxon>Hypocreomycetidae</taxon>
        <taxon>Hypocreales</taxon>
        <taxon>Nectriaceae</taxon>
        <taxon>Fusarium</taxon>
        <taxon>Fusarium lateritium species complex</taxon>
    </lineage>
</organism>
<keyword evidence="3" id="KW-1185">Reference proteome</keyword>
<reference evidence="2" key="1">
    <citation type="journal article" date="2020" name="BMC Genomics">
        <title>Correction to: Identification and distribution of gene clusters required for synthesis of sphingolipid metabolism inhibitors in diverse species of the filamentous fungus Fusarium.</title>
        <authorList>
            <person name="Kim H.S."/>
            <person name="Lohmar J.M."/>
            <person name="Busman M."/>
            <person name="Brown D.W."/>
            <person name="Naumann T.A."/>
            <person name="Divon H.H."/>
            <person name="Lysoe E."/>
            <person name="Uhlig S."/>
            <person name="Proctor R.H."/>
        </authorList>
    </citation>
    <scope>NUCLEOTIDE SEQUENCE</scope>
    <source>
        <strain evidence="2">NRRL 20472</strain>
    </source>
</reference>
<feature type="region of interest" description="Disordered" evidence="1">
    <location>
        <begin position="103"/>
        <end position="261"/>
    </location>
</feature>
<feature type="compositionally biased region" description="Polar residues" evidence="1">
    <location>
        <begin position="251"/>
        <end position="261"/>
    </location>
</feature>
<feature type="region of interest" description="Disordered" evidence="1">
    <location>
        <begin position="51"/>
        <end position="90"/>
    </location>
</feature>
<reference evidence="2" key="2">
    <citation type="submission" date="2020-05" db="EMBL/GenBank/DDBJ databases">
        <authorList>
            <person name="Kim H.-S."/>
            <person name="Proctor R.H."/>
            <person name="Brown D.W."/>
        </authorList>
    </citation>
    <scope>NUCLEOTIDE SEQUENCE</scope>
    <source>
        <strain evidence="2">NRRL 20472</strain>
    </source>
</reference>
<evidence type="ECO:0000313" key="3">
    <source>
        <dbReference type="Proteomes" id="UP000622797"/>
    </source>
</evidence>
<proteinExistence type="predicted"/>
<name>A0A8H4UBI6_9HYPO</name>
<accession>A0A8H4UBI6</accession>
<feature type="compositionally biased region" description="Polar residues" evidence="1">
    <location>
        <begin position="117"/>
        <end position="133"/>
    </location>
</feature>
<comment type="caution">
    <text evidence="2">The sequence shown here is derived from an EMBL/GenBank/DDBJ whole genome shotgun (WGS) entry which is preliminary data.</text>
</comment>
<evidence type="ECO:0000256" key="1">
    <source>
        <dbReference type="SAM" id="MobiDB-lite"/>
    </source>
</evidence>
<feature type="compositionally biased region" description="Basic and acidic residues" evidence="1">
    <location>
        <begin position="231"/>
        <end position="244"/>
    </location>
</feature>
<protein>
    <submittedName>
        <fullName evidence="2">Uncharacterized protein</fullName>
    </submittedName>
</protein>
<dbReference type="EMBL" id="JABEXW010000028">
    <property type="protein sequence ID" value="KAF4973150.1"/>
    <property type="molecule type" value="Genomic_DNA"/>
</dbReference>
<gene>
    <name evidence="2" type="ORF">FSARC_494</name>
</gene>
<feature type="region of interest" description="Disordered" evidence="1">
    <location>
        <begin position="1"/>
        <end position="24"/>
    </location>
</feature>
<feature type="compositionally biased region" description="Basic and acidic residues" evidence="1">
    <location>
        <begin position="76"/>
        <end position="87"/>
    </location>
</feature>
<dbReference type="AlphaFoldDB" id="A0A8H4UBI6"/>
<evidence type="ECO:0000313" key="2">
    <source>
        <dbReference type="EMBL" id="KAF4973150.1"/>
    </source>
</evidence>
<dbReference type="Proteomes" id="UP000622797">
    <property type="component" value="Unassembled WGS sequence"/>
</dbReference>
<sequence>MPARHDKRRDEQRDGTPEKESWRKRVGEVIVQVCGLQQPLLRLSRPSGCSCKAVVRRKPSVHRERHERTARRNRHRSYDTPKLEGDPSHSWAVIPVIDRRLSDPYGVPNAGPDPNDDASSGSLEEYNGNNGDASSHESIRSPRNHLHGVPSLRRVSDNDLSGTLTDPGESEYEDSVTSLSSAPTDVIKDQENDDNDLGDKTDAEIDISSNAGPVKQTQDFPVAGVALRSQDTTEKADSEDHASGNEDCETQPKTGDNQACSSSQLSIKVGGVYFLKIRDRDDRLNCENHPIIITEIIPDGININPRFIIGCIGTSHPKLVKFKKWKTNYLILDGLEKNEFETGGVKKPTKADLFLQGEQMPYETYVNVTESRPFEVSQIKLLGGKELTLTKKSLKTLLKRKRTQQHGR</sequence>
<feature type="compositionally biased region" description="Polar residues" evidence="1">
    <location>
        <begin position="207"/>
        <end position="219"/>
    </location>
</feature>
<feature type="compositionally biased region" description="Basic and acidic residues" evidence="1">
    <location>
        <begin position="8"/>
        <end position="24"/>
    </location>
</feature>